<keyword evidence="2" id="KW-1185">Reference proteome</keyword>
<dbReference type="EMBL" id="CASHSV030000206">
    <property type="protein sequence ID" value="CAJ2656027.1"/>
    <property type="molecule type" value="Genomic_DNA"/>
</dbReference>
<reference evidence="1" key="1">
    <citation type="submission" date="2023-10" db="EMBL/GenBank/DDBJ databases">
        <authorList>
            <person name="Rodriguez Cubillos JULIANA M."/>
            <person name="De Vega J."/>
        </authorList>
    </citation>
    <scope>NUCLEOTIDE SEQUENCE</scope>
</reference>
<evidence type="ECO:0000313" key="2">
    <source>
        <dbReference type="Proteomes" id="UP001177021"/>
    </source>
</evidence>
<sequence>MSNQTYLSDDLPLDDPIWTNFKSDPSLDVDSFSKYPSAKIDLDLDNDDLYSDNFWTDFESYDNPSTEAPLDRRNHDVFLSFRGEDTRASFISHLSASLQNAGITVFKDDQSLQRGDLISISLMKAIDNSKISIIVFSKNYADSQWCLQELVQVMNCQRSVGQIVLPVFYDVDPSEVRRQTGVFGKAFQNLLNRIAQEEKSLVFKWGNDVLWGNGIRVGNKDMVLKWRHALHQAGALAGFVVLNSRNESEDIKDIVEKVTHLLDKKDLFLADHPVGVESRVQDMIQLLNTPLSNDVQLLGMWGMGGIGKTTIAKSIYNKVGRNFEGRCFLANIREVWEQDVGPMYLQERILYDILKETTTKIQNIESGKSALMERLCHKRVLLVLDDVNKLDQLNALCGSRKWFGSGSRIIITTRDKQIIRGNRVNQVYIMREMDESESVELFSWHSFKKAGPREDFAEISKNVVEYCGGLPLALEVLGSYLFDRPVTEWNCVLEKLKRIPNDQVQRKLKISYDGLNDDIERDIFLDIAIFFIGMDRNDVVHILNGCGLFAEIGISVLVERSLVTVDNKNKLGMHDLLRDMGREIVRDKSPKELEKRSRLWFHEDVLDVLLNHTGTKAVEGLTLKLPGLGAQRFSTKAFKKMKKLRLLQLSGVKLDGDFKYLSRNLSWLCWKGFPLTCIPSKFYQRNLVSIELENSNIKLVWKEMQRMENLKILNLSHSHYLRQTPDFSNMPNLEKLILKDCPRLSEISHTIGHLHKVLLINLKDCISLSNLPRTIYTLKSLKNLILSGCLKIDKLEEDIEQMESLTTLIADNTAITEVPFSLARSTSIGYISLCGYKGSAREVFPSIIQSWMSPTNKLSSLVQTPAGMSSLVSFDASKSSSRSLSSISEVLRKVLSLFVECGSELELSRDAILDALSAATSKELESTATSTTSQVSIAKTSTLIECCGQVHISATKSSLRSLLFRMGMNCHAADVLKESILQNMTVDAFDACLIPGDNYPNWLTFSSKGSSVIFTVPQVKGHNLKTMMCFVYSSSPDNITSDGLKNVLVINHTKTTIQLYKKEAFSSFKNEDWQKVLSNMEPGDKVEIVVVFGNDFIVLNTAVYLIYDEPIEETLEQCHSPDKFFVVDSGDENESAAQRISLQVEPAYHFKQKRRKLV</sequence>
<evidence type="ECO:0000313" key="1">
    <source>
        <dbReference type="EMBL" id="CAJ2656027.1"/>
    </source>
</evidence>
<organism evidence="1 2">
    <name type="scientific">Trifolium pratense</name>
    <name type="common">Red clover</name>
    <dbReference type="NCBI Taxonomy" id="57577"/>
    <lineage>
        <taxon>Eukaryota</taxon>
        <taxon>Viridiplantae</taxon>
        <taxon>Streptophyta</taxon>
        <taxon>Embryophyta</taxon>
        <taxon>Tracheophyta</taxon>
        <taxon>Spermatophyta</taxon>
        <taxon>Magnoliopsida</taxon>
        <taxon>eudicotyledons</taxon>
        <taxon>Gunneridae</taxon>
        <taxon>Pentapetalae</taxon>
        <taxon>rosids</taxon>
        <taxon>fabids</taxon>
        <taxon>Fabales</taxon>
        <taxon>Fabaceae</taxon>
        <taxon>Papilionoideae</taxon>
        <taxon>50 kb inversion clade</taxon>
        <taxon>NPAAA clade</taxon>
        <taxon>Hologalegina</taxon>
        <taxon>IRL clade</taxon>
        <taxon>Trifolieae</taxon>
        <taxon>Trifolium</taxon>
    </lineage>
</organism>
<accession>A0ACB0KKV0</accession>
<dbReference type="Proteomes" id="UP001177021">
    <property type="component" value="Unassembled WGS sequence"/>
</dbReference>
<comment type="caution">
    <text evidence="1">The sequence shown here is derived from an EMBL/GenBank/DDBJ whole genome shotgun (WGS) entry which is preliminary data.</text>
</comment>
<proteinExistence type="predicted"/>
<protein>
    <submittedName>
        <fullName evidence="1">Uncharacterized protein</fullName>
    </submittedName>
</protein>
<gene>
    <name evidence="1" type="ORF">MILVUS5_LOCUS22862</name>
</gene>
<name>A0ACB0KKV0_TRIPR</name>